<comment type="caution">
    <text evidence="1">The sequence shown here is derived from an EMBL/GenBank/DDBJ whole genome shotgun (WGS) entry which is preliminary data.</text>
</comment>
<dbReference type="AlphaFoldDB" id="A0A5C8D4F5"/>
<evidence type="ECO:0000313" key="2">
    <source>
        <dbReference type="Proteomes" id="UP000324638"/>
    </source>
</evidence>
<sequence length="157" mass="17106">MFKSKLISRVAVIMLIAVFSVAGFTSCKKNKATSSTLLSGEMPIDLTQDISQFAGKTFKSVDVLEDVGGYSLWVKISEDSTIKYQGAGNTEPNFADSKELVISRGMGQNYVFQGKAFVDTSEEQSGNLTFEPDGTLTVKFIRGTSYDGQTIKCKLVK</sequence>
<evidence type="ECO:0000313" key="1">
    <source>
        <dbReference type="EMBL" id="TXJ20369.1"/>
    </source>
</evidence>
<dbReference type="Proteomes" id="UP000324638">
    <property type="component" value="Unassembled WGS sequence"/>
</dbReference>
<protein>
    <submittedName>
        <fullName evidence="1">Uncharacterized protein</fullName>
    </submittedName>
</protein>
<dbReference type="EMBL" id="SAXU01000001">
    <property type="protein sequence ID" value="TXJ20369.1"/>
    <property type="molecule type" value="Genomic_DNA"/>
</dbReference>
<organism evidence="1 2">
    <name type="scientific">Brachyspira aalborgi</name>
    <dbReference type="NCBI Taxonomy" id="29522"/>
    <lineage>
        <taxon>Bacteria</taxon>
        <taxon>Pseudomonadati</taxon>
        <taxon>Spirochaetota</taxon>
        <taxon>Spirochaetia</taxon>
        <taxon>Brachyspirales</taxon>
        <taxon>Brachyspiraceae</taxon>
        <taxon>Brachyspira</taxon>
    </lineage>
</organism>
<reference evidence="1 2" key="1">
    <citation type="journal article" date="1992" name="Lakartidningen">
        <title>[Penicillin V and not amoxicillin is the first choice preparation in acute otitis].</title>
        <authorList>
            <person name="Kamme C."/>
            <person name="Lundgren K."/>
            <person name="Prellner K."/>
        </authorList>
    </citation>
    <scope>NUCLEOTIDE SEQUENCE [LARGE SCALE GENOMIC DNA]</scope>
    <source>
        <strain evidence="1 2">513A</strain>
    </source>
</reference>
<dbReference type="PROSITE" id="PS51257">
    <property type="entry name" value="PROKAR_LIPOPROTEIN"/>
    <property type="match status" value="1"/>
</dbReference>
<dbReference type="RefSeq" id="WP_147738566.1">
    <property type="nucleotide sequence ID" value="NZ_SAXU01000001.1"/>
</dbReference>
<name>A0A5C8D4F5_9SPIR</name>
<gene>
    <name evidence="1" type="ORF">EPJ79_04265</name>
</gene>
<proteinExistence type="predicted"/>
<accession>A0A5C8D4F5</accession>